<name>A0AAV7N065_PLEWA</name>
<dbReference type="EMBL" id="JANPWB010000013">
    <property type="protein sequence ID" value="KAJ1108340.1"/>
    <property type="molecule type" value="Genomic_DNA"/>
</dbReference>
<reference evidence="2" key="1">
    <citation type="journal article" date="2022" name="bioRxiv">
        <title>Sequencing and chromosome-scale assembly of the giantPleurodeles waltlgenome.</title>
        <authorList>
            <person name="Brown T."/>
            <person name="Elewa A."/>
            <person name="Iarovenko S."/>
            <person name="Subramanian E."/>
            <person name="Araus A.J."/>
            <person name="Petzold A."/>
            <person name="Susuki M."/>
            <person name="Suzuki K.-i.T."/>
            <person name="Hayashi T."/>
            <person name="Toyoda A."/>
            <person name="Oliveira C."/>
            <person name="Osipova E."/>
            <person name="Leigh N.D."/>
            <person name="Simon A."/>
            <person name="Yun M.H."/>
        </authorList>
    </citation>
    <scope>NUCLEOTIDE SEQUENCE</scope>
    <source>
        <strain evidence="2">20211129_DDA</strain>
        <tissue evidence="2">Liver</tissue>
    </source>
</reference>
<evidence type="ECO:0000313" key="3">
    <source>
        <dbReference type="Proteomes" id="UP001066276"/>
    </source>
</evidence>
<protein>
    <submittedName>
        <fullName evidence="2">Uncharacterized protein</fullName>
    </submittedName>
</protein>
<keyword evidence="3" id="KW-1185">Reference proteome</keyword>
<gene>
    <name evidence="2" type="ORF">NDU88_005716</name>
</gene>
<dbReference type="AlphaFoldDB" id="A0AAV7N065"/>
<evidence type="ECO:0000313" key="2">
    <source>
        <dbReference type="EMBL" id="KAJ1108340.1"/>
    </source>
</evidence>
<comment type="caution">
    <text evidence="2">The sequence shown here is derived from an EMBL/GenBank/DDBJ whole genome shotgun (WGS) entry which is preliminary data.</text>
</comment>
<feature type="compositionally biased region" description="Basic and acidic residues" evidence="1">
    <location>
        <begin position="1"/>
        <end position="17"/>
    </location>
</feature>
<organism evidence="2 3">
    <name type="scientific">Pleurodeles waltl</name>
    <name type="common">Iberian ribbed newt</name>
    <dbReference type="NCBI Taxonomy" id="8319"/>
    <lineage>
        <taxon>Eukaryota</taxon>
        <taxon>Metazoa</taxon>
        <taxon>Chordata</taxon>
        <taxon>Craniata</taxon>
        <taxon>Vertebrata</taxon>
        <taxon>Euteleostomi</taxon>
        <taxon>Amphibia</taxon>
        <taxon>Batrachia</taxon>
        <taxon>Caudata</taxon>
        <taxon>Salamandroidea</taxon>
        <taxon>Salamandridae</taxon>
        <taxon>Pleurodelinae</taxon>
        <taxon>Pleurodeles</taxon>
    </lineage>
</organism>
<proteinExistence type="predicted"/>
<dbReference type="Proteomes" id="UP001066276">
    <property type="component" value="Chromosome 9"/>
</dbReference>
<feature type="region of interest" description="Disordered" evidence="1">
    <location>
        <begin position="1"/>
        <end position="68"/>
    </location>
</feature>
<accession>A0AAV7N065</accession>
<sequence length="199" mass="21784">MHRGSLEQRIVGRRESRSSGPLRSRRWACETQIFSPERKSGGPLTPRALLTPTSTGVRRVGHPGRAPYESDFTVRPRHSNKVRTADGAHQRDSGEDLRLSAKIIGAQWTVSLSSAKRSGAYRYAWRQFLEEVISGPGGPQQRDSANTFCMNPSGGELRSVATEAQEEKGAGARVLVSLVMVRRRCDAELRRGSAGCAAP</sequence>
<evidence type="ECO:0000256" key="1">
    <source>
        <dbReference type="SAM" id="MobiDB-lite"/>
    </source>
</evidence>